<organism evidence="1 2">
    <name type="scientific">Melastoma candidum</name>
    <dbReference type="NCBI Taxonomy" id="119954"/>
    <lineage>
        <taxon>Eukaryota</taxon>
        <taxon>Viridiplantae</taxon>
        <taxon>Streptophyta</taxon>
        <taxon>Embryophyta</taxon>
        <taxon>Tracheophyta</taxon>
        <taxon>Spermatophyta</taxon>
        <taxon>Magnoliopsida</taxon>
        <taxon>eudicotyledons</taxon>
        <taxon>Gunneridae</taxon>
        <taxon>Pentapetalae</taxon>
        <taxon>rosids</taxon>
        <taxon>malvids</taxon>
        <taxon>Myrtales</taxon>
        <taxon>Melastomataceae</taxon>
        <taxon>Melastomatoideae</taxon>
        <taxon>Melastomateae</taxon>
        <taxon>Melastoma</taxon>
    </lineage>
</organism>
<reference evidence="2" key="1">
    <citation type="journal article" date="2023" name="Front. Plant Sci.">
        <title>Chromosomal-level genome assembly of Melastoma candidum provides insights into trichome evolution.</title>
        <authorList>
            <person name="Zhong Y."/>
            <person name="Wu W."/>
            <person name="Sun C."/>
            <person name="Zou P."/>
            <person name="Liu Y."/>
            <person name="Dai S."/>
            <person name="Zhou R."/>
        </authorList>
    </citation>
    <scope>NUCLEOTIDE SEQUENCE [LARGE SCALE GENOMIC DNA]</scope>
</reference>
<protein>
    <submittedName>
        <fullName evidence="1">Uncharacterized protein</fullName>
    </submittedName>
</protein>
<evidence type="ECO:0000313" key="1">
    <source>
        <dbReference type="EMBL" id="KAI4376623.1"/>
    </source>
</evidence>
<name>A0ACB9RGQ3_9MYRT</name>
<dbReference type="EMBL" id="CM042883">
    <property type="protein sequence ID" value="KAI4376623.1"/>
    <property type="molecule type" value="Genomic_DNA"/>
</dbReference>
<accession>A0ACB9RGQ3</accession>
<sequence>MNAVPLILAAFAFVALIQLSYGQTVTPPLLLLPPPRLITTELRSIKGLLTSCCWWLWPLPTFSTES</sequence>
<gene>
    <name evidence="1" type="ORF">MLD38_014365</name>
</gene>
<comment type="caution">
    <text evidence="1">The sequence shown here is derived from an EMBL/GenBank/DDBJ whole genome shotgun (WGS) entry which is preliminary data.</text>
</comment>
<keyword evidence="2" id="KW-1185">Reference proteome</keyword>
<proteinExistence type="predicted"/>
<evidence type="ECO:0000313" key="2">
    <source>
        <dbReference type="Proteomes" id="UP001057402"/>
    </source>
</evidence>
<dbReference type="Proteomes" id="UP001057402">
    <property type="component" value="Chromosome 4"/>
</dbReference>